<evidence type="ECO:0000256" key="4">
    <source>
        <dbReference type="ARBA" id="ARBA00023027"/>
    </source>
</evidence>
<proteinExistence type="inferred from homology"/>
<dbReference type="GO" id="GO:0009055">
    <property type="term" value="F:electron transfer activity"/>
    <property type="evidence" value="ECO:0007669"/>
    <property type="project" value="UniProtKB-UniRule"/>
</dbReference>
<evidence type="ECO:0000313" key="9">
    <source>
        <dbReference type="Proteomes" id="UP000249754"/>
    </source>
</evidence>
<dbReference type="Gene3D" id="3.40.50.360">
    <property type="match status" value="1"/>
</dbReference>
<evidence type="ECO:0000256" key="5">
    <source>
        <dbReference type="ARBA" id="ARBA00048542"/>
    </source>
</evidence>
<feature type="binding site" evidence="6">
    <location>
        <begin position="16"/>
        <end position="18"/>
    </location>
    <ligand>
        <name>FMN</name>
        <dbReference type="ChEBI" id="CHEBI:58210"/>
    </ligand>
</feature>
<dbReference type="EC" id="1.6.5.-" evidence="6"/>
<reference evidence="8 9" key="1">
    <citation type="submission" date="2018-06" db="EMBL/GenBank/DDBJ databases">
        <title>Genomic Encyclopedia of Archaeal and Bacterial Type Strains, Phase II (KMG-II): from individual species to whole genera.</title>
        <authorList>
            <person name="Goeker M."/>
        </authorList>
    </citation>
    <scope>NUCLEOTIDE SEQUENCE [LARGE SCALE GENOMIC DNA]</scope>
    <source>
        <strain evidence="8 9">DSM 14825</strain>
    </source>
</reference>
<comment type="caution">
    <text evidence="8">The sequence shown here is derived from an EMBL/GenBank/DDBJ whole genome shotgun (WGS) entry which is preliminary data.</text>
</comment>
<dbReference type="EMBL" id="QLLR01000014">
    <property type="protein sequence ID" value="RAJ29206.1"/>
    <property type="molecule type" value="Genomic_DNA"/>
</dbReference>
<accession>A0A327SJ65</accession>
<dbReference type="InterPro" id="IPR029039">
    <property type="entry name" value="Flavoprotein-like_sf"/>
</dbReference>
<evidence type="ECO:0000256" key="1">
    <source>
        <dbReference type="ARBA" id="ARBA00022630"/>
    </source>
</evidence>
<evidence type="ECO:0000313" key="8">
    <source>
        <dbReference type="EMBL" id="RAJ29206.1"/>
    </source>
</evidence>
<comment type="catalytic activity">
    <reaction evidence="6">
        <text>2 a quinone + NADH + H(+) = 2 a 1,4-benzosemiquinone + NAD(+)</text>
        <dbReference type="Rhea" id="RHEA:65952"/>
        <dbReference type="ChEBI" id="CHEBI:15378"/>
        <dbReference type="ChEBI" id="CHEBI:57540"/>
        <dbReference type="ChEBI" id="CHEBI:57945"/>
        <dbReference type="ChEBI" id="CHEBI:132124"/>
        <dbReference type="ChEBI" id="CHEBI:134225"/>
    </reaction>
</comment>
<keyword evidence="2 6" id="KW-0288">FMN</keyword>
<comment type="caution">
    <text evidence="6">Lacks conserved residue(s) required for the propagation of feature annotation.</text>
</comment>
<organism evidence="8 9">
    <name type="scientific">Pedobacter cryoconitis</name>
    <dbReference type="NCBI Taxonomy" id="188932"/>
    <lineage>
        <taxon>Bacteria</taxon>
        <taxon>Pseudomonadati</taxon>
        <taxon>Bacteroidota</taxon>
        <taxon>Sphingobacteriia</taxon>
        <taxon>Sphingobacteriales</taxon>
        <taxon>Sphingobacteriaceae</taxon>
        <taxon>Pedobacter</taxon>
    </lineage>
</organism>
<feature type="domain" description="Flavodoxin-like fold" evidence="7">
    <location>
        <begin position="2"/>
        <end position="197"/>
    </location>
</feature>
<dbReference type="InterPro" id="IPR003680">
    <property type="entry name" value="Flavodoxin_fold"/>
</dbReference>
<dbReference type="OrthoDB" id="9805013at2"/>
<comment type="similarity">
    <text evidence="6">Belongs to the azoreductase type 1 family.</text>
</comment>
<keyword evidence="1 6" id="KW-0285">Flavoprotein</keyword>
<keyword evidence="4 6" id="KW-0520">NAD</keyword>
<comment type="catalytic activity">
    <reaction evidence="5">
        <text>N,N-dimethyl-1,4-phenylenediamine + anthranilate + 2 NAD(+) = 2-(4-dimethylaminophenyl)diazenylbenzoate + 2 NADH + 2 H(+)</text>
        <dbReference type="Rhea" id="RHEA:55872"/>
        <dbReference type="ChEBI" id="CHEBI:15378"/>
        <dbReference type="ChEBI" id="CHEBI:15783"/>
        <dbReference type="ChEBI" id="CHEBI:16567"/>
        <dbReference type="ChEBI" id="CHEBI:57540"/>
        <dbReference type="ChEBI" id="CHEBI:57945"/>
        <dbReference type="ChEBI" id="CHEBI:71579"/>
        <dbReference type="EC" id="1.7.1.17"/>
    </reaction>
    <physiologicalReaction direction="right-to-left" evidence="5">
        <dbReference type="Rhea" id="RHEA:55874"/>
    </physiologicalReaction>
</comment>
<comment type="cofactor">
    <cofactor evidence="6">
        <name>FMN</name>
        <dbReference type="ChEBI" id="CHEBI:58210"/>
    </cofactor>
    <text evidence="6">Binds 1 FMN per subunit.</text>
</comment>
<comment type="function">
    <text evidence="6">Quinone reductase that provides resistance to thiol-specific stress caused by electrophilic quinones.</text>
</comment>
<dbReference type="AlphaFoldDB" id="A0A327SJ65"/>
<dbReference type="GO" id="GO:0016652">
    <property type="term" value="F:oxidoreductase activity, acting on NAD(P)H as acceptor"/>
    <property type="evidence" value="ECO:0007669"/>
    <property type="project" value="UniProtKB-UniRule"/>
</dbReference>
<dbReference type="GO" id="GO:0010181">
    <property type="term" value="F:FMN binding"/>
    <property type="evidence" value="ECO:0007669"/>
    <property type="project" value="UniProtKB-UniRule"/>
</dbReference>
<evidence type="ECO:0000259" key="7">
    <source>
        <dbReference type="Pfam" id="PF02525"/>
    </source>
</evidence>
<evidence type="ECO:0000256" key="2">
    <source>
        <dbReference type="ARBA" id="ARBA00022643"/>
    </source>
</evidence>
<dbReference type="RefSeq" id="WP_111634368.1">
    <property type="nucleotide sequence ID" value="NZ_QLLR01000014.1"/>
</dbReference>
<dbReference type="EC" id="1.7.1.17" evidence="6"/>
<dbReference type="Proteomes" id="UP000249754">
    <property type="component" value="Unassembled WGS sequence"/>
</dbReference>
<dbReference type="SUPFAM" id="SSF52218">
    <property type="entry name" value="Flavoproteins"/>
    <property type="match status" value="1"/>
</dbReference>
<keyword evidence="3 6" id="KW-0560">Oxidoreductase</keyword>
<gene>
    <name evidence="6" type="primary">azoR</name>
    <name evidence="8" type="ORF">LY11_02910</name>
</gene>
<dbReference type="HAMAP" id="MF_01216">
    <property type="entry name" value="Azoreductase_type1"/>
    <property type="match status" value="1"/>
</dbReference>
<evidence type="ECO:0000256" key="3">
    <source>
        <dbReference type="ARBA" id="ARBA00023002"/>
    </source>
</evidence>
<dbReference type="PANTHER" id="PTHR43741">
    <property type="entry name" value="FMN-DEPENDENT NADH-AZOREDUCTASE 1"/>
    <property type="match status" value="1"/>
</dbReference>
<comment type="function">
    <text evidence="6">Also exhibits azoreductase activity. Catalyzes the reductive cleavage of the azo bond in aromatic azo compounds to the corresponding amines.</text>
</comment>
<dbReference type="InterPro" id="IPR023048">
    <property type="entry name" value="NADH:quinone_OxRdtase_FMN_depd"/>
</dbReference>
<comment type="subunit">
    <text evidence="6">Homodimer.</text>
</comment>
<sequence length="211" mass="23640">MKKLLIINASPRSSRSNSRGLTEVFVKQWKEKNPMSSVHYREVGQEAIPHVSELWIAGAFKPAGLRTTEEIDALKISDQLIAELKAADIIILGSPMYNWSIPSALKAYLDQVIRVNETIKISGTDPQNPYEGLLKNKSVYLLLSRGNGGYGKGEYYEHMNFQSNYLKTVFNIMGIDDIQELSLNGEAFGGDLFEQSIKNIHTTINEITSRS</sequence>
<feature type="binding site" evidence="6">
    <location>
        <position position="10"/>
    </location>
    <ligand>
        <name>FMN</name>
        <dbReference type="ChEBI" id="CHEBI:58210"/>
    </ligand>
</feature>
<dbReference type="Pfam" id="PF02525">
    <property type="entry name" value="Flavodoxin_2"/>
    <property type="match status" value="1"/>
</dbReference>
<dbReference type="InterPro" id="IPR050104">
    <property type="entry name" value="FMN-dep_NADH:Q_OxRdtase_AzoR1"/>
</dbReference>
<evidence type="ECO:0000256" key="6">
    <source>
        <dbReference type="HAMAP-Rule" id="MF_01216"/>
    </source>
</evidence>
<name>A0A327SJ65_9SPHI</name>
<dbReference type="GO" id="GO:0016655">
    <property type="term" value="F:oxidoreductase activity, acting on NAD(P)H, quinone or similar compound as acceptor"/>
    <property type="evidence" value="ECO:0007669"/>
    <property type="project" value="InterPro"/>
</dbReference>
<protein>
    <recommendedName>
        <fullName evidence="6">FMN dependent NADH:quinone oxidoreductase</fullName>
        <ecNumber evidence="6">1.6.5.-</ecNumber>
    </recommendedName>
    <alternativeName>
        <fullName evidence="6">Azo-dye reductase</fullName>
    </alternativeName>
    <alternativeName>
        <fullName evidence="6">FMN-dependent NADH-azo compound oxidoreductase</fullName>
    </alternativeName>
    <alternativeName>
        <fullName evidence="6">FMN-dependent NADH-azoreductase</fullName>
        <ecNumber evidence="6">1.7.1.17</ecNumber>
    </alternativeName>
</protein>
<dbReference type="PANTHER" id="PTHR43741:SF2">
    <property type="entry name" value="FMN-DEPENDENT NADH:QUINONE OXIDOREDUCTASE"/>
    <property type="match status" value="1"/>
</dbReference>